<accession>A0A976B045</accession>
<reference evidence="1 2" key="1">
    <citation type="submission" date="2018-01" db="EMBL/GenBank/DDBJ databases">
        <authorList>
            <person name="Clerissi C."/>
        </authorList>
    </citation>
    <scope>NUCLEOTIDE SEQUENCE [LARGE SCALE GENOMIC DNA]</scope>
    <source>
        <strain evidence="1">Cupriavidus taiwanensis STM 8556</strain>
    </source>
</reference>
<dbReference type="EMBL" id="OFTH01000036">
    <property type="protein sequence ID" value="SOZ67977.1"/>
    <property type="molecule type" value="Genomic_DNA"/>
</dbReference>
<dbReference type="Proteomes" id="UP000256952">
    <property type="component" value="Chromosome CBM2613_b"/>
</dbReference>
<dbReference type="AlphaFoldDB" id="A0A976B045"/>
<organism evidence="1 2">
    <name type="scientific">Cupriavidus taiwanensis</name>
    <dbReference type="NCBI Taxonomy" id="164546"/>
    <lineage>
        <taxon>Bacteria</taxon>
        <taxon>Pseudomonadati</taxon>
        <taxon>Pseudomonadota</taxon>
        <taxon>Betaproteobacteria</taxon>
        <taxon>Burkholderiales</taxon>
        <taxon>Burkholderiaceae</taxon>
        <taxon>Cupriavidus</taxon>
    </lineage>
</organism>
<comment type="caution">
    <text evidence="1">The sequence shown here is derived from an EMBL/GenBank/DDBJ whole genome shotgun (WGS) entry which is preliminary data.</text>
</comment>
<gene>
    <name evidence="1" type="ORF">CBM2613_B110118</name>
</gene>
<evidence type="ECO:0000313" key="1">
    <source>
        <dbReference type="EMBL" id="SOZ67977.1"/>
    </source>
</evidence>
<evidence type="ECO:0000313" key="2">
    <source>
        <dbReference type="Proteomes" id="UP000256952"/>
    </source>
</evidence>
<proteinExistence type="predicted"/>
<name>A0A976B045_9BURK</name>
<sequence length="33" mass="3551">MPKGLDNLGACRPPEMSSRAIAYLTGRIGKPCF</sequence>
<protein>
    <submittedName>
        <fullName evidence="1">Uncharacterized protein</fullName>
    </submittedName>
</protein>